<organism evidence="1 2">
    <name type="scientific">Dekkera bruxellensis</name>
    <name type="common">Brettanomyces custersii</name>
    <dbReference type="NCBI Taxonomy" id="5007"/>
    <lineage>
        <taxon>Eukaryota</taxon>
        <taxon>Fungi</taxon>
        <taxon>Dikarya</taxon>
        <taxon>Ascomycota</taxon>
        <taxon>Saccharomycotina</taxon>
        <taxon>Pichiomycetes</taxon>
        <taxon>Pichiales</taxon>
        <taxon>Pichiaceae</taxon>
        <taxon>Brettanomyces</taxon>
    </lineage>
</organism>
<dbReference type="RefSeq" id="XP_041139340.1">
    <property type="nucleotide sequence ID" value="XM_041281549.1"/>
</dbReference>
<protein>
    <submittedName>
        <fullName evidence="1">Uncharacterized protein</fullName>
    </submittedName>
</protein>
<dbReference type="PANTHER" id="PTHR28038">
    <property type="entry name" value="ADL329WP"/>
    <property type="match status" value="1"/>
</dbReference>
<name>A0A8H6B7K6_DEKBR</name>
<dbReference type="GeneID" id="64574957"/>
<reference evidence="1" key="2">
    <citation type="journal article" name="BMC Genomics">
        <title>New genome assemblies reveal patterns of domestication and adaptation across Brettanomyces (Dekkera) species.</title>
        <authorList>
            <person name="Roach M.J."/>
            <person name="Borneman A.R."/>
        </authorList>
    </citation>
    <scope>NUCLEOTIDE SEQUENCE</scope>
    <source>
        <strain evidence="1">UCD 2041</strain>
    </source>
</reference>
<dbReference type="Proteomes" id="UP000663131">
    <property type="component" value="Chromosome 9"/>
</dbReference>
<sequence length="133" mass="14212">MGKEAIREELVKSRYVHTPLAPKTQASDFAASNMPMVAMFLRNKAIAWSAFFIAFQSYLNEPLISDPADQSQPPIMKIIFATVSVLVSYLDIIFPKMGRAPPSKVASTVTAVASSVTAVASSVTTTAISSAAK</sequence>
<dbReference type="AlphaFoldDB" id="A0A8H6B7K6"/>
<dbReference type="EMBL" id="CP063137">
    <property type="protein sequence ID" value="QOU22847.1"/>
    <property type="molecule type" value="Genomic_DNA"/>
</dbReference>
<dbReference type="PANTHER" id="PTHR28038:SF1">
    <property type="entry name" value="ADL329WP"/>
    <property type="match status" value="1"/>
</dbReference>
<dbReference type="KEGG" id="bbrx:BRETT_003033"/>
<evidence type="ECO:0000313" key="2">
    <source>
        <dbReference type="Proteomes" id="UP000663131"/>
    </source>
</evidence>
<proteinExistence type="predicted"/>
<evidence type="ECO:0000313" key="1">
    <source>
        <dbReference type="EMBL" id="QOU22847.1"/>
    </source>
</evidence>
<accession>A0A8H6B7K6</accession>
<reference evidence="1" key="1">
    <citation type="submission" date="2020-10" db="EMBL/GenBank/DDBJ databases">
        <authorList>
            <person name="Palmer J.M."/>
        </authorList>
    </citation>
    <scope>NUCLEOTIDE SEQUENCE</scope>
    <source>
        <strain evidence="1">UCD 2041</strain>
    </source>
</reference>
<dbReference type="OrthoDB" id="284718at2759"/>
<gene>
    <name evidence="1" type="ORF">BRETT_003033</name>
</gene>